<proteinExistence type="predicted"/>
<dbReference type="PATRIC" id="fig|1166016.3.peg.4649"/>
<dbReference type="RefSeq" id="WP_014702006.1">
    <property type="nucleotide sequence ID" value="NC_017845.1"/>
</dbReference>
<dbReference type="STRING" id="1905730.W5S_4587"/>
<organism evidence="1 2">
    <name type="scientific">Pectobacterium parmentieri</name>
    <dbReference type="NCBI Taxonomy" id="1905730"/>
    <lineage>
        <taxon>Bacteria</taxon>
        <taxon>Pseudomonadati</taxon>
        <taxon>Pseudomonadota</taxon>
        <taxon>Gammaproteobacteria</taxon>
        <taxon>Enterobacterales</taxon>
        <taxon>Pectobacteriaceae</taxon>
        <taxon>Pectobacterium</taxon>
    </lineage>
</organism>
<dbReference type="KEGG" id="pec:W5S_4587"/>
<dbReference type="Proteomes" id="UP000008044">
    <property type="component" value="Chromosome"/>
</dbReference>
<dbReference type="eggNOG" id="ENOG5032MI0">
    <property type="taxonomic scope" value="Bacteria"/>
</dbReference>
<gene>
    <name evidence="1" type="ordered locus">W5S_4587</name>
</gene>
<evidence type="ECO:0000313" key="1">
    <source>
        <dbReference type="EMBL" id="AFI92633.1"/>
    </source>
</evidence>
<dbReference type="HOGENOM" id="CLU_199761_0_0_6"/>
<dbReference type="EMBL" id="CP003415">
    <property type="protein sequence ID" value="AFI92633.1"/>
    <property type="molecule type" value="Genomic_DNA"/>
</dbReference>
<protein>
    <submittedName>
        <fullName evidence="1">Uncharacterized protein</fullName>
    </submittedName>
</protein>
<evidence type="ECO:0000313" key="2">
    <source>
        <dbReference type="Proteomes" id="UP000008044"/>
    </source>
</evidence>
<accession>A0A0H3I9H0</accession>
<dbReference type="GeneID" id="45852489"/>
<dbReference type="AlphaFoldDB" id="A0A0H3I9H0"/>
<reference evidence="1 2" key="1">
    <citation type="journal article" date="2012" name="J. Bacteriol.">
        <title>Genome sequence of Pectobacterium sp. strain SCC3193.</title>
        <authorList>
            <person name="Koskinen J.P."/>
            <person name="Laine P."/>
            <person name="Niemi O."/>
            <person name="Nykyri J."/>
            <person name="Harjunpaa H."/>
            <person name="Auvinen P."/>
            <person name="Paulin L."/>
            <person name="Pirhonen M."/>
            <person name="Palva T."/>
            <person name="Holm L."/>
        </authorList>
    </citation>
    <scope>NUCLEOTIDE SEQUENCE [LARGE SCALE GENOMIC DNA]</scope>
    <source>
        <strain evidence="1 2">SCC3193</strain>
    </source>
</reference>
<name>A0A0H3I9H0_PECPM</name>
<sequence>MEKVKHYEGNPHFSEMINQVPEANEDYLNAHRTIIPSAVIKHLPRIGFMRGTGFSPR</sequence>